<sequence length="142" mass="14772">MSEVLTVHEQSRVVPTRPALWWPGVALSAGGAIAASLVAGAARAAGAPLEVAGEAIPLFAFAQLAFIFSLLGVVLAAACRRYSRRPVGVFLRMTFALVVLSFIPDLLTPDIDAASRVALICSHIAVAAVVIPGLEARLRQAS</sequence>
<feature type="transmembrane region" description="Helical" evidence="1">
    <location>
        <begin position="55"/>
        <end position="77"/>
    </location>
</feature>
<protein>
    <recommendedName>
        <fullName evidence="4">Cell envelope biogenesis protein OmpA</fullName>
    </recommendedName>
</protein>
<keyword evidence="1" id="KW-1133">Transmembrane helix</keyword>
<feature type="transmembrane region" description="Helical" evidence="1">
    <location>
        <begin position="89"/>
        <end position="107"/>
    </location>
</feature>
<accession>A0A916T0V7</accession>
<evidence type="ECO:0000313" key="3">
    <source>
        <dbReference type="Proteomes" id="UP000636793"/>
    </source>
</evidence>
<name>A0A916T0V7_9MICO</name>
<keyword evidence="1" id="KW-0472">Membrane</keyword>
<dbReference type="RefSeq" id="WP_188836473.1">
    <property type="nucleotide sequence ID" value="NZ_BMHI01000002.1"/>
</dbReference>
<proteinExistence type="predicted"/>
<keyword evidence="3" id="KW-1185">Reference proteome</keyword>
<dbReference type="Proteomes" id="UP000636793">
    <property type="component" value="Unassembled WGS sequence"/>
</dbReference>
<comment type="caution">
    <text evidence="2">The sequence shown here is derived from an EMBL/GenBank/DDBJ whole genome shotgun (WGS) entry which is preliminary data.</text>
</comment>
<keyword evidence="1" id="KW-0812">Transmembrane</keyword>
<dbReference type="Pfam" id="PF19545">
    <property type="entry name" value="DUF6069"/>
    <property type="match status" value="1"/>
</dbReference>
<feature type="transmembrane region" description="Helical" evidence="1">
    <location>
        <begin position="113"/>
        <end position="134"/>
    </location>
</feature>
<reference evidence="2" key="2">
    <citation type="submission" date="2020-09" db="EMBL/GenBank/DDBJ databases">
        <authorList>
            <person name="Sun Q."/>
            <person name="Zhou Y."/>
        </authorList>
    </citation>
    <scope>NUCLEOTIDE SEQUENCE</scope>
    <source>
        <strain evidence="2">CGMCC 1.15085</strain>
    </source>
</reference>
<organism evidence="2 3">
    <name type="scientific">Flexivirga endophytica</name>
    <dbReference type="NCBI Taxonomy" id="1849103"/>
    <lineage>
        <taxon>Bacteria</taxon>
        <taxon>Bacillati</taxon>
        <taxon>Actinomycetota</taxon>
        <taxon>Actinomycetes</taxon>
        <taxon>Micrococcales</taxon>
        <taxon>Dermacoccaceae</taxon>
        <taxon>Flexivirga</taxon>
    </lineage>
</organism>
<feature type="transmembrane region" description="Helical" evidence="1">
    <location>
        <begin position="20"/>
        <end position="43"/>
    </location>
</feature>
<reference evidence="2" key="1">
    <citation type="journal article" date="2014" name="Int. J. Syst. Evol. Microbiol.">
        <title>Complete genome sequence of Corynebacterium casei LMG S-19264T (=DSM 44701T), isolated from a smear-ripened cheese.</title>
        <authorList>
            <consortium name="US DOE Joint Genome Institute (JGI-PGF)"/>
            <person name="Walter F."/>
            <person name="Albersmeier A."/>
            <person name="Kalinowski J."/>
            <person name="Ruckert C."/>
        </authorList>
    </citation>
    <scope>NUCLEOTIDE SEQUENCE</scope>
    <source>
        <strain evidence="2">CGMCC 1.15085</strain>
    </source>
</reference>
<evidence type="ECO:0000313" key="2">
    <source>
        <dbReference type="EMBL" id="GGB26989.1"/>
    </source>
</evidence>
<dbReference type="AlphaFoldDB" id="A0A916T0V7"/>
<dbReference type="EMBL" id="BMHI01000002">
    <property type="protein sequence ID" value="GGB26989.1"/>
    <property type="molecule type" value="Genomic_DNA"/>
</dbReference>
<evidence type="ECO:0000256" key="1">
    <source>
        <dbReference type="SAM" id="Phobius"/>
    </source>
</evidence>
<dbReference type="InterPro" id="IPR045713">
    <property type="entry name" value="DUF6069"/>
</dbReference>
<gene>
    <name evidence="2" type="ORF">GCM10011492_16610</name>
</gene>
<evidence type="ECO:0008006" key="4">
    <source>
        <dbReference type="Google" id="ProtNLM"/>
    </source>
</evidence>